<dbReference type="EMBL" id="MEIA01000015">
    <property type="protein sequence ID" value="OJF15572.1"/>
    <property type="molecule type" value="Genomic_DNA"/>
</dbReference>
<protein>
    <recommendedName>
        <fullName evidence="4">ABC-2 type transport system permease protein</fullName>
    </recommendedName>
</protein>
<name>A0A1K0GW12_9ACTN</name>
<evidence type="ECO:0008006" key="4">
    <source>
        <dbReference type="Google" id="ProtNLM"/>
    </source>
</evidence>
<accession>A0A1K0GW12</accession>
<dbReference type="Proteomes" id="UP000182486">
    <property type="component" value="Unassembled WGS sequence"/>
</dbReference>
<keyword evidence="1" id="KW-0472">Membrane</keyword>
<feature type="transmembrane region" description="Helical" evidence="1">
    <location>
        <begin position="84"/>
        <end position="105"/>
    </location>
</feature>
<feature type="transmembrane region" description="Helical" evidence="1">
    <location>
        <begin position="205"/>
        <end position="227"/>
    </location>
</feature>
<evidence type="ECO:0000256" key="1">
    <source>
        <dbReference type="SAM" id="Phobius"/>
    </source>
</evidence>
<evidence type="ECO:0000313" key="3">
    <source>
        <dbReference type="Proteomes" id="UP000182486"/>
    </source>
</evidence>
<gene>
    <name evidence="2" type="ORF">BG844_03600</name>
</gene>
<comment type="caution">
    <text evidence="2">The sequence shown here is derived from an EMBL/GenBank/DDBJ whole genome shotgun (WGS) entry which is preliminary data.</text>
</comment>
<feature type="transmembrane region" description="Helical" evidence="1">
    <location>
        <begin position="125"/>
        <end position="149"/>
    </location>
</feature>
<sequence length="232" mass="23325">MIALTRMRLAGFLRGGRVLAPLMAGLAVLGILHGGGQSSAASAYGYSAAVLFPVFAWLTKVVLDTEPDVQRRLARVAVGPVREAFAGALAAVLAGLVFCAAALVVPPALGALRGPDPGTGEPSTAVGVGLGIVAHLLSLAAGVGLGALASRAVTRTIRAGVTVLAVGVVLGVVLGLQGSVAPWLVPPVMALARALAGVPLPSAGTFLLLGGWALTWCTLAFAVYLWLRRSRA</sequence>
<keyword evidence="1" id="KW-0812">Transmembrane</keyword>
<evidence type="ECO:0000313" key="2">
    <source>
        <dbReference type="EMBL" id="OJF15572.1"/>
    </source>
</evidence>
<reference evidence="2 3" key="1">
    <citation type="submission" date="2016-09" db="EMBL/GenBank/DDBJ databases">
        <title>Couchioplanes caeruleus draft genome sequence.</title>
        <authorList>
            <person name="Sheehan J."/>
            <person name="Caffrey P."/>
        </authorList>
    </citation>
    <scope>NUCLEOTIDE SEQUENCE [LARGE SCALE GENOMIC DNA]</scope>
    <source>
        <strain evidence="2 3">DSM 43634</strain>
    </source>
</reference>
<dbReference type="RefSeq" id="WP_071803294.1">
    <property type="nucleotide sequence ID" value="NZ_MEIA01000015.1"/>
</dbReference>
<organism evidence="2 3">
    <name type="scientific">Couchioplanes caeruleus subsp. caeruleus</name>
    <dbReference type="NCBI Taxonomy" id="56427"/>
    <lineage>
        <taxon>Bacteria</taxon>
        <taxon>Bacillati</taxon>
        <taxon>Actinomycetota</taxon>
        <taxon>Actinomycetes</taxon>
        <taxon>Micromonosporales</taxon>
        <taxon>Micromonosporaceae</taxon>
        <taxon>Couchioplanes</taxon>
    </lineage>
</organism>
<feature type="transmembrane region" description="Helical" evidence="1">
    <location>
        <begin position="44"/>
        <end position="63"/>
    </location>
</feature>
<proteinExistence type="predicted"/>
<dbReference type="AlphaFoldDB" id="A0A1K0GW12"/>
<keyword evidence="3" id="KW-1185">Reference proteome</keyword>
<keyword evidence="1" id="KW-1133">Transmembrane helix</keyword>
<feature type="transmembrane region" description="Helical" evidence="1">
    <location>
        <begin position="161"/>
        <end position="185"/>
    </location>
</feature>